<proteinExistence type="predicted"/>
<dbReference type="PANTHER" id="PTHR37309:SF1">
    <property type="entry name" value="SLR0284 PROTEIN"/>
    <property type="match status" value="1"/>
</dbReference>
<protein>
    <submittedName>
        <fullName evidence="2">Phage holin family protein</fullName>
    </submittedName>
</protein>
<keyword evidence="1" id="KW-0812">Transmembrane</keyword>
<organism evidence="2 3">
    <name type="scientific">Psychroserpens algicola</name>
    <dbReference type="NCBI Taxonomy" id="1719034"/>
    <lineage>
        <taxon>Bacteria</taxon>
        <taxon>Pseudomonadati</taxon>
        <taxon>Bacteroidota</taxon>
        <taxon>Flavobacteriia</taxon>
        <taxon>Flavobacteriales</taxon>
        <taxon>Flavobacteriaceae</taxon>
        <taxon>Psychroserpens</taxon>
    </lineage>
</organism>
<dbReference type="PANTHER" id="PTHR37309">
    <property type="entry name" value="SLR0284 PROTEIN"/>
    <property type="match status" value="1"/>
</dbReference>
<dbReference type="Pfam" id="PF04020">
    <property type="entry name" value="Phage_holin_4_2"/>
    <property type="match status" value="1"/>
</dbReference>
<keyword evidence="1" id="KW-1133">Transmembrane helix</keyword>
<name>A0ABT0HCT3_9FLAO</name>
<evidence type="ECO:0000313" key="2">
    <source>
        <dbReference type="EMBL" id="MCK8482180.1"/>
    </source>
</evidence>
<reference evidence="2" key="1">
    <citation type="submission" date="2022-04" db="EMBL/GenBank/DDBJ databases">
        <authorList>
            <person name="Ren T."/>
        </authorList>
    </citation>
    <scope>NUCLEOTIDE SEQUENCE</scope>
    <source>
        <strain evidence="2">F63249</strain>
    </source>
</reference>
<dbReference type="RefSeq" id="WP_204346893.1">
    <property type="nucleotide sequence ID" value="NZ_JACNMJ010000009.1"/>
</dbReference>
<accession>A0ABT0HCT3</accession>
<dbReference type="InterPro" id="IPR007165">
    <property type="entry name" value="Phage_holin_4_2"/>
</dbReference>
<evidence type="ECO:0000313" key="3">
    <source>
        <dbReference type="Proteomes" id="UP001203687"/>
    </source>
</evidence>
<keyword evidence="1" id="KW-0472">Membrane</keyword>
<sequence length="116" mass="12361">MNLLIRLLITAGIVMLLAHFLPGVAVSGLAAAIIVAIVLALLNAIVKPILVILTIPITILTLGLFLFVINACIILLADKFIDGFGVDGFWTALLFSILLSISQSIAYSFLKEGKKN</sequence>
<evidence type="ECO:0000256" key="1">
    <source>
        <dbReference type="SAM" id="Phobius"/>
    </source>
</evidence>
<dbReference type="Proteomes" id="UP001203687">
    <property type="component" value="Unassembled WGS sequence"/>
</dbReference>
<dbReference type="EMBL" id="JALPQF010000022">
    <property type="protein sequence ID" value="MCK8482180.1"/>
    <property type="molecule type" value="Genomic_DNA"/>
</dbReference>
<feature type="transmembrane region" description="Helical" evidence="1">
    <location>
        <begin position="49"/>
        <end position="77"/>
    </location>
</feature>
<comment type="caution">
    <text evidence="2">The sequence shown here is derived from an EMBL/GenBank/DDBJ whole genome shotgun (WGS) entry which is preliminary data.</text>
</comment>
<feature type="transmembrane region" description="Helical" evidence="1">
    <location>
        <begin position="20"/>
        <end position="42"/>
    </location>
</feature>
<gene>
    <name evidence="2" type="ORF">MUY34_16225</name>
</gene>
<feature type="transmembrane region" description="Helical" evidence="1">
    <location>
        <begin position="89"/>
        <end position="110"/>
    </location>
</feature>
<keyword evidence="3" id="KW-1185">Reference proteome</keyword>